<dbReference type="Gene3D" id="4.10.1060.10">
    <property type="entry name" value="Zinc finger, RanBP2-type"/>
    <property type="match status" value="1"/>
</dbReference>
<dbReference type="SMART" id="SM00360">
    <property type="entry name" value="RRM"/>
    <property type="match status" value="1"/>
</dbReference>
<dbReference type="InterPro" id="IPR035979">
    <property type="entry name" value="RBD_domain_sf"/>
</dbReference>
<dbReference type="InterPro" id="IPR000504">
    <property type="entry name" value="RRM_dom"/>
</dbReference>
<evidence type="ECO:0000313" key="5">
    <source>
        <dbReference type="EMBL" id="CAE7355876.1"/>
    </source>
</evidence>
<dbReference type="AlphaFoldDB" id="A0A812PN33"/>
<dbReference type="SUPFAM" id="SSF54928">
    <property type="entry name" value="RNA-binding domain, RBD"/>
    <property type="match status" value="1"/>
</dbReference>
<proteinExistence type="predicted"/>
<dbReference type="GO" id="GO:0005634">
    <property type="term" value="C:nucleus"/>
    <property type="evidence" value="ECO:0007669"/>
    <property type="project" value="TreeGrafter"/>
</dbReference>
<comment type="caution">
    <text evidence="5">The sequence shown here is derived from an EMBL/GenBank/DDBJ whole genome shotgun (WGS) entry which is preliminary data.</text>
</comment>
<dbReference type="Gene3D" id="3.30.70.330">
    <property type="match status" value="1"/>
</dbReference>
<dbReference type="Pfam" id="PF00076">
    <property type="entry name" value="RRM_1"/>
    <property type="match status" value="1"/>
</dbReference>
<dbReference type="InterPro" id="IPR050374">
    <property type="entry name" value="RRT5_SRSF_SR"/>
</dbReference>
<dbReference type="PROSITE" id="PS50102">
    <property type="entry name" value="RRM"/>
    <property type="match status" value="1"/>
</dbReference>
<keyword evidence="6" id="KW-1185">Reference proteome</keyword>
<dbReference type="GO" id="GO:1990904">
    <property type="term" value="C:ribonucleoprotein complex"/>
    <property type="evidence" value="ECO:0007669"/>
    <property type="project" value="TreeGrafter"/>
</dbReference>
<dbReference type="PANTHER" id="PTHR23003">
    <property type="entry name" value="RNA RECOGNITION MOTIF RRM DOMAIN CONTAINING PROTEIN"/>
    <property type="match status" value="1"/>
</dbReference>
<reference evidence="5" key="1">
    <citation type="submission" date="2021-02" db="EMBL/GenBank/DDBJ databases">
        <authorList>
            <person name="Dougan E. K."/>
            <person name="Rhodes N."/>
            <person name="Thang M."/>
            <person name="Chan C."/>
        </authorList>
    </citation>
    <scope>NUCLEOTIDE SEQUENCE</scope>
</reference>
<accession>A0A812PN33</accession>
<keyword evidence="1 2" id="KW-0694">RNA-binding</keyword>
<dbReference type="InterPro" id="IPR036443">
    <property type="entry name" value="Znf_RanBP2_sf"/>
</dbReference>
<dbReference type="PANTHER" id="PTHR23003:SF3">
    <property type="entry name" value="FI21236P1-RELATED"/>
    <property type="match status" value="1"/>
</dbReference>
<feature type="domain" description="RRM" evidence="4">
    <location>
        <begin position="102"/>
        <end position="182"/>
    </location>
</feature>
<evidence type="ECO:0000313" key="6">
    <source>
        <dbReference type="Proteomes" id="UP000604046"/>
    </source>
</evidence>
<dbReference type="CDD" id="cd00590">
    <property type="entry name" value="RRM_SF"/>
    <property type="match status" value="1"/>
</dbReference>
<organism evidence="5 6">
    <name type="scientific">Symbiodinium natans</name>
    <dbReference type="NCBI Taxonomy" id="878477"/>
    <lineage>
        <taxon>Eukaryota</taxon>
        <taxon>Sar</taxon>
        <taxon>Alveolata</taxon>
        <taxon>Dinophyceae</taxon>
        <taxon>Suessiales</taxon>
        <taxon>Symbiodiniaceae</taxon>
        <taxon>Symbiodinium</taxon>
    </lineage>
</organism>
<dbReference type="SUPFAM" id="SSF90209">
    <property type="entry name" value="Ran binding protein zinc finger-like"/>
    <property type="match status" value="1"/>
</dbReference>
<dbReference type="GO" id="GO:0005737">
    <property type="term" value="C:cytoplasm"/>
    <property type="evidence" value="ECO:0007669"/>
    <property type="project" value="TreeGrafter"/>
</dbReference>
<evidence type="ECO:0000256" key="3">
    <source>
        <dbReference type="SAM" id="MobiDB-lite"/>
    </source>
</evidence>
<sequence>MQNWGIPAFGKGNTQPPPAYGKASPELAQASGPYGDKAKPELKPGDWICPQCGDHQFARNWFCKMCARSGGGNDPMAAMMAMMMAGGFSGGKGNQVKGDPQFLVYVANIDWKAQWQDLKDHMKQAGTVQFCSILTEDGTDWGRSKGMACVRYATVEEAANAVATLNGSEFKGRPLKVDHWTGKTASA</sequence>
<evidence type="ECO:0000256" key="2">
    <source>
        <dbReference type="PROSITE-ProRule" id="PRU00176"/>
    </source>
</evidence>
<gene>
    <name evidence="5" type="ORF">SNAT2548_LOCUS18925</name>
</gene>
<dbReference type="InterPro" id="IPR012677">
    <property type="entry name" value="Nucleotide-bd_a/b_plait_sf"/>
</dbReference>
<feature type="region of interest" description="Disordered" evidence="3">
    <location>
        <begin position="1"/>
        <end position="36"/>
    </location>
</feature>
<dbReference type="EMBL" id="CAJNDS010002159">
    <property type="protein sequence ID" value="CAE7355876.1"/>
    <property type="molecule type" value="Genomic_DNA"/>
</dbReference>
<protein>
    <recommendedName>
        <fullName evidence="4">RRM domain-containing protein</fullName>
    </recommendedName>
</protein>
<dbReference type="Proteomes" id="UP000604046">
    <property type="component" value="Unassembled WGS sequence"/>
</dbReference>
<evidence type="ECO:0000256" key="1">
    <source>
        <dbReference type="ARBA" id="ARBA00022884"/>
    </source>
</evidence>
<dbReference type="GO" id="GO:0003729">
    <property type="term" value="F:mRNA binding"/>
    <property type="evidence" value="ECO:0007669"/>
    <property type="project" value="TreeGrafter"/>
</dbReference>
<name>A0A812PN33_9DINO</name>
<dbReference type="OrthoDB" id="272703at2759"/>
<evidence type="ECO:0000259" key="4">
    <source>
        <dbReference type="PROSITE" id="PS50102"/>
    </source>
</evidence>